<dbReference type="KEGG" id="ahel:Q31a_34230"/>
<gene>
    <name evidence="1" type="ORF">Q31a_34230</name>
</gene>
<sequence>MYCSECGKPADGKFCSHCGCQLQGQPTLPPVVDWQSSIDYATIIAVAEVREEIKFAEARATKKLNGDSFLDFMDQVVQPLTGGVSTRMAAKLSKPISTALGFRTGKSHRELLKLPPGKAIASILVGLAENGHQLTRVEQESTHCRLTASIPADLCSIDGEMRILIESTADGTLISAEAIIDGQWYDWGKCQRRLNELFQSVRAAA</sequence>
<accession>A0A518G945</accession>
<dbReference type="Proteomes" id="UP000318017">
    <property type="component" value="Chromosome"/>
</dbReference>
<name>A0A518G945_9BACT</name>
<organism evidence="1 2">
    <name type="scientific">Aureliella helgolandensis</name>
    <dbReference type="NCBI Taxonomy" id="2527968"/>
    <lineage>
        <taxon>Bacteria</taxon>
        <taxon>Pseudomonadati</taxon>
        <taxon>Planctomycetota</taxon>
        <taxon>Planctomycetia</taxon>
        <taxon>Pirellulales</taxon>
        <taxon>Pirellulaceae</taxon>
        <taxon>Aureliella</taxon>
    </lineage>
</organism>
<reference evidence="1 2" key="1">
    <citation type="submission" date="2019-02" db="EMBL/GenBank/DDBJ databases">
        <title>Deep-cultivation of Planctomycetes and their phenomic and genomic characterization uncovers novel biology.</title>
        <authorList>
            <person name="Wiegand S."/>
            <person name="Jogler M."/>
            <person name="Boedeker C."/>
            <person name="Pinto D."/>
            <person name="Vollmers J."/>
            <person name="Rivas-Marin E."/>
            <person name="Kohn T."/>
            <person name="Peeters S.H."/>
            <person name="Heuer A."/>
            <person name="Rast P."/>
            <person name="Oberbeckmann S."/>
            <person name="Bunk B."/>
            <person name="Jeske O."/>
            <person name="Meyerdierks A."/>
            <person name="Storesund J.E."/>
            <person name="Kallscheuer N."/>
            <person name="Luecker S."/>
            <person name="Lage O.M."/>
            <person name="Pohl T."/>
            <person name="Merkel B.J."/>
            <person name="Hornburger P."/>
            <person name="Mueller R.-W."/>
            <person name="Bruemmer F."/>
            <person name="Labrenz M."/>
            <person name="Spormann A.M."/>
            <person name="Op den Camp H."/>
            <person name="Overmann J."/>
            <person name="Amann R."/>
            <person name="Jetten M.S.M."/>
            <person name="Mascher T."/>
            <person name="Medema M.H."/>
            <person name="Devos D.P."/>
            <person name="Kaster A.-K."/>
            <person name="Ovreas L."/>
            <person name="Rohde M."/>
            <person name="Galperin M.Y."/>
            <person name="Jogler C."/>
        </authorList>
    </citation>
    <scope>NUCLEOTIDE SEQUENCE [LARGE SCALE GENOMIC DNA]</scope>
    <source>
        <strain evidence="1 2">Q31a</strain>
    </source>
</reference>
<proteinExistence type="predicted"/>
<keyword evidence="2" id="KW-1185">Reference proteome</keyword>
<evidence type="ECO:0000313" key="2">
    <source>
        <dbReference type="Proteomes" id="UP000318017"/>
    </source>
</evidence>
<dbReference type="OrthoDB" id="289738at2"/>
<evidence type="ECO:0000313" key="1">
    <source>
        <dbReference type="EMBL" id="QDV25100.1"/>
    </source>
</evidence>
<dbReference type="RefSeq" id="WP_145079739.1">
    <property type="nucleotide sequence ID" value="NZ_CP036298.1"/>
</dbReference>
<protein>
    <submittedName>
        <fullName evidence="1">Uncharacterized protein</fullName>
    </submittedName>
</protein>
<dbReference type="EMBL" id="CP036298">
    <property type="protein sequence ID" value="QDV25100.1"/>
    <property type="molecule type" value="Genomic_DNA"/>
</dbReference>
<dbReference type="AlphaFoldDB" id="A0A518G945"/>